<evidence type="ECO:0000256" key="6">
    <source>
        <dbReference type="ARBA" id="ARBA00024145"/>
    </source>
</evidence>
<feature type="transmembrane region" description="Helical" evidence="9">
    <location>
        <begin position="120"/>
        <end position="139"/>
    </location>
</feature>
<comment type="subcellular location">
    <subcellularLocation>
        <location evidence="1">Membrane</location>
        <topology evidence="1">Multi-pass membrane protein</topology>
    </subcellularLocation>
</comment>
<evidence type="ECO:0000256" key="8">
    <source>
        <dbReference type="ARBA" id="ARBA00044702"/>
    </source>
</evidence>
<evidence type="ECO:0000313" key="13">
    <source>
        <dbReference type="Proteomes" id="UP000053240"/>
    </source>
</evidence>
<dbReference type="PANTHER" id="PTHR15948">
    <property type="entry name" value="G-PROTEIN COUPLED RECEPTOR 89-RELATED"/>
    <property type="match status" value="1"/>
</dbReference>
<evidence type="ECO:0000256" key="4">
    <source>
        <dbReference type="ARBA" id="ARBA00022989"/>
    </source>
</evidence>
<keyword evidence="3 9" id="KW-0812">Transmembrane</keyword>
<dbReference type="InterPro" id="IPR025969">
    <property type="entry name" value="ABA_GPCR_dom"/>
</dbReference>
<comment type="catalytic activity">
    <reaction evidence="7">
        <text>bromide(in) = bromide(out)</text>
        <dbReference type="Rhea" id="RHEA:75383"/>
        <dbReference type="ChEBI" id="CHEBI:15858"/>
    </reaction>
</comment>
<evidence type="ECO:0000256" key="2">
    <source>
        <dbReference type="ARBA" id="ARBA00009478"/>
    </source>
</evidence>
<dbReference type="GO" id="GO:0008308">
    <property type="term" value="F:voltage-gated monoatomic anion channel activity"/>
    <property type="evidence" value="ECO:0007669"/>
    <property type="project" value="TreeGrafter"/>
</dbReference>
<comment type="similarity">
    <text evidence="2">Belongs to the Golgi pH regulator (TC 1.A.38) family.</text>
</comment>
<comment type="catalytic activity">
    <reaction evidence="6">
        <text>iodide(out) = iodide(in)</text>
        <dbReference type="Rhea" id="RHEA:66324"/>
        <dbReference type="ChEBI" id="CHEBI:16382"/>
    </reaction>
</comment>
<protein>
    <submittedName>
        <fullName evidence="12">Golgi pH regulator</fullName>
    </submittedName>
</protein>
<evidence type="ECO:0000313" key="12">
    <source>
        <dbReference type="EMBL" id="KPJ17613.1"/>
    </source>
</evidence>
<keyword evidence="5 9" id="KW-0472">Membrane</keyword>
<dbReference type="STRING" id="76193.A0A194RIG3"/>
<accession>A0A194RIG3</accession>
<feature type="transmembrane region" description="Helical" evidence="9">
    <location>
        <begin position="38"/>
        <end position="65"/>
    </location>
</feature>
<dbReference type="GO" id="GO:0051452">
    <property type="term" value="P:intracellular pH reduction"/>
    <property type="evidence" value="ECO:0007669"/>
    <property type="project" value="TreeGrafter"/>
</dbReference>
<evidence type="ECO:0000256" key="9">
    <source>
        <dbReference type="SAM" id="Phobius"/>
    </source>
</evidence>
<evidence type="ECO:0000256" key="3">
    <source>
        <dbReference type="ARBA" id="ARBA00022692"/>
    </source>
</evidence>
<dbReference type="Pfam" id="PF12537">
    <property type="entry name" value="GPHR_N"/>
    <property type="match status" value="1"/>
</dbReference>
<evidence type="ECO:0000256" key="5">
    <source>
        <dbReference type="ARBA" id="ARBA00023136"/>
    </source>
</evidence>
<feature type="transmembrane region" description="Helical" evidence="9">
    <location>
        <begin position="77"/>
        <end position="99"/>
    </location>
</feature>
<dbReference type="Pfam" id="PF12430">
    <property type="entry name" value="ABA_GPCR"/>
    <property type="match status" value="1"/>
</dbReference>
<feature type="transmembrane region" description="Helical" evidence="9">
    <location>
        <begin position="325"/>
        <end position="346"/>
    </location>
</feature>
<dbReference type="FunCoup" id="A0A194RIG3">
    <property type="interactions" value="554"/>
</dbReference>
<keyword evidence="13" id="KW-1185">Reference proteome</keyword>
<dbReference type="InterPro" id="IPR015672">
    <property type="entry name" value="GPHR/GTG"/>
</dbReference>
<proteinExistence type="inferred from homology"/>
<comment type="catalytic activity">
    <reaction evidence="8">
        <text>fluoride(in) = fluoride(out)</text>
        <dbReference type="Rhea" id="RHEA:76159"/>
        <dbReference type="ChEBI" id="CHEBI:17051"/>
    </reaction>
</comment>
<dbReference type="Proteomes" id="UP000053240">
    <property type="component" value="Unassembled WGS sequence"/>
</dbReference>
<feature type="domain" description="Abscisic acid G-protein coupled receptor-like" evidence="10">
    <location>
        <begin position="258"/>
        <end position="426"/>
    </location>
</feature>
<evidence type="ECO:0000256" key="7">
    <source>
        <dbReference type="ARBA" id="ARBA00035085"/>
    </source>
</evidence>
<dbReference type="PANTHER" id="PTHR15948:SF0">
    <property type="entry name" value="GOLGI PH REGULATOR A-RELATED"/>
    <property type="match status" value="1"/>
</dbReference>
<feature type="domain" description="Golgi pH regulator conserved" evidence="11">
    <location>
        <begin position="108"/>
        <end position="175"/>
    </location>
</feature>
<dbReference type="InParanoid" id="A0A194RIG3"/>
<evidence type="ECO:0000259" key="10">
    <source>
        <dbReference type="Pfam" id="PF12430"/>
    </source>
</evidence>
<feature type="transmembrane region" description="Helical" evidence="9">
    <location>
        <begin position="405"/>
        <end position="424"/>
    </location>
</feature>
<reference evidence="12 13" key="1">
    <citation type="journal article" date="2015" name="Nat. Commun.">
        <title>Outbred genome sequencing and CRISPR/Cas9 gene editing in butterflies.</title>
        <authorList>
            <person name="Li X."/>
            <person name="Fan D."/>
            <person name="Zhang W."/>
            <person name="Liu G."/>
            <person name="Zhang L."/>
            <person name="Zhao L."/>
            <person name="Fang X."/>
            <person name="Chen L."/>
            <person name="Dong Y."/>
            <person name="Chen Y."/>
            <person name="Ding Y."/>
            <person name="Zhao R."/>
            <person name="Feng M."/>
            <person name="Zhu Y."/>
            <person name="Feng Y."/>
            <person name="Jiang X."/>
            <person name="Zhu D."/>
            <person name="Xiang H."/>
            <person name="Feng X."/>
            <person name="Li S."/>
            <person name="Wang J."/>
            <person name="Zhang G."/>
            <person name="Kronforst M.R."/>
            <person name="Wang W."/>
        </authorList>
    </citation>
    <scope>NUCLEOTIDE SEQUENCE [LARGE SCALE GENOMIC DNA]</scope>
    <source>
        <strain evidence="12">Ya'a_city_454_Pm</strain>
        <tissue evidence="12">Whole body</tissue>
    </source>
</reference>
<name>A0A194RIG3_PAPMA</name>
<dbReference type="EMBL" id="KQ460124">
    <property type="protein sequence ID" value="KPJ17613.1"/>
    <property type="molecule type" value="Genomic_DNA"/>
</dbReference>
<dbReference type="InterPro" id="IPR022535">
    <property type="entry name" value="Golgi_pH-regulator_cons_dom"/>
</dbReference>
<organism evidence="12 13">
    <name type="scientific">Papilio machaon</name>
    <name type="common">Old World swallowtail butterfly</name>
    <dbReference type="NCBI Taxonomy" id="76193"/>
    <lineage>
        <taxon>Eukaryota</taxon>
        <taxon>Metazoa</taxon>
        <taxon>Ecdysozoa</taxon>
        <taxon>Arthropoda</taxon>
        <taxon>Hexapoda</taxon>
        <taxon>Insecta</taxon>
        <taxon>Pterygota</taxon>
        <taxon>Neoptera</taxon>
        <taxon>Endopterygota</taxon>
        <taxon>Lepidoptera</taxon>
        <taxon>Glossata</taxon>
        <taxon>Ditrysia</taxon>
        <taxon>Papilionoidea</taxon>
        <taxon>Papilionidae</taxon>
        <taxon>Papilioninae</taxon>
        <taxon>Papilio</taxon>
    </lineage>
</organism>
<feature type="transmembrane region" description="Helical" evidence="9">
    <location>
        <begin position="268"/>
        <end position="290"/>
    </location>
</feature>
<dbReference type="AlphaFoldDB" id="A0A194RIG3"/>
<feature type="transmembrane region" description="Helical" evidence="9">
    <location>
        <begin position="6"/>
        <end position="26"/>
    </location>
</feature>
<feature type="transmembrane region" description="Helical" evidence="9">
    <location>
        <begin position="358"/>
        <end position="378"/>
    </location>
</feature>
<evidence type="ECO:0000259" key="11">
    <source>
        <dbReference type="Pfam" id="PF12537"/>
    </source>
</evidence>
<evidence type="ECO:0000256" key="1">
    <source>
        <dbReference type="ARBA" id="ARBA00004141"/>
    </source>
</evidence>
<keyword evidence="4 9" id="KW-1133">Transmembrane helix</keyword>
<sequence>MTFMEDTLIILISQSIFFVGGWIFFVKQLFRDYEVHHTLVQLIFSVTFALSCTMFELIIFEIIGYLDTSSRYFHWNFGLYSLLFMVIALIPFYIAYFCISNIRFDTGIFSIEQGVSRIGVIGVTVMALLSGFGAVNYPYTSMAIFIRPVTQADVLSIEKKLLQTMDMILVKKKRIALAEANSMGGRQQYNLLDQSGVKNRGFWTNILSSVGNIANPLGHGSENITQLRQEISGLEELSRQLFLEAHDARTMREKIEWSNTFQGKYFNFLGYFFSLYCVWKIFISTINIVFDRVGKKDPVTRGLELLVHWLGLRLDVAFWSQHVSFLLVGCIVLTSIRGLLLTLTKFFYKISSSKSSNIIVLILAQIMGMYFCSSVLLMRMNMPPEYRIIITQVLGDLQFNFYHRWFDVIFLVSALTSIFTLYLAHKQPSVS</sequence>
<dbReference type="GO" id="GO:0032580">
    <property type="term" value="C:Golgi cisterna membrane"/>
    <property type="evidence" value="ECO:0007669"/>
    <property type="project" value="TreeGrafter"/>
</dbReference>
<gene>
    <name evidence="12" type="ORF">RR48_07101</name>
</gene>